<evidence type="ECO:0000313" key="1">
    <source>
        <dbReference type="EMBL" id="CAD1832117.1"/>
    </source>
</evidence>
<accession>A0A6V7PMR1</accession>
<sequence>MPPKVWFALKKSLPCKSEALDVHDPKPRNQLSTMLKRRRRRPCVPWPIAHEVVLKDSMCELKITHGCAAAAAAAAASAINGGGDVGATFVGSLRPGTPGLLT</sequence>
<proteinExistence type="predicted"/>
<reference evidence="1" key="1">
    <citation type="submission" date="2020-07" db="EMBL/GenBank/DDBJ databases">
        <authorList>
            <person name="Lin J."/>
        </authorList>
    </citation>
    <scope>NUCLEOTIDE SEQUENCE</scope>
</reference>
<protein>
    <submittedName>
        <fullName evidence="1">Uncharacterized protein</fullName>
    </submittedName>
</protein>
<dbReference type="EMBL" id="LR862149">
    <property type="protein sequence ID" value="CAD1832117.1"/>
    <property type="molecule type" value="Genomic_DNA"/>
</dbReference>
<dbReference type="AlphaFoldDB" id="A0A6V7PMR1"/>
<gene>
    <name evidence="1" type="ORF">CB5_LOCUS15328</name>
</gene>
<organism evidence="1">
    <name type="scientific">Ananas comosus var. bracteatus</name>
    <name type="common">red pineapple</name>
    <dbReference type="NCBI Taxonomy" id="296719"/>
    <lineage>
        <taxon>Eukaryota</taxon>
        <taxon>Viridiplantae</taxon>
        <taxon>Streptophyta</taxon>
        <taxon>Embryophyta</taxon>
        <taxon>Tracheophyta</taxon>
        <taxon>Spermatophyta</taxon>
        <taxon>Magnoliopsida</taxon>
        <taxon>Liliopsida</taxon>
        <taxon>Poales</taxon>
        <taxon>Bromeliaceae</taxon>
        <taxon>Bromelioideae</taxon>
        <taxon>Ananas</taxon>
    </lineage>
</organism>
<name>A0A6V7PMR1_ANACO</name>